<evidence type="ECO:0000256" key="2">
    <source>
        <dbReference type="ARBA" id="ARBA00023015"/>
    </source>
</evidence>
<evidence type="ECO:0000313" key="8">
    <source>
        <dbReference type="EMBL" id="KAG0652409.1"/>
    </source>
</evidence>
<organism evidence="8 9">
    <name type="scientific">Hyphodiscus hymeniophilus</name>
    <dbReference type="NCBI Taxonomy" id="353542"/>
    <lineage>
        <taxon>Eukaryota</taxon>
        <taxon>Fungi</taxon>
        <taxon>Dikarya</taxon>
        <taxon>Ascomycota</taxon>
        <taxon>Pezizomycotina</taxon>
        <taxon>Leotiomycetes</taxon>
        <taxon>Helotiales</taxon>
        <taxon>Hyphodiscaceae</taxon>
        <taxon>Hyphodiscus</taxon>
    </lineage>
</organism>
<evidence type="ECO:0000256" key="7">
    <source>
        <dbReference type="SAM" id="MobiDB-lite"/>
    </source>
</evidence>
<dbReference type="OrthoDB" id="10266074at2759"/>
<protein>
    <recommendedName>
        <fullName evidence="6">Transcription initiation factor TFIID subunit 13</fullName>
    </recommendedName>
</protein>
<keyword evidence="2" id="KW-0805">Transcription regulation</keyword>
<dbReference type="GO" id="GO:0005669">
    <property type="term" value="C:transcription factor TFIID complex"/>
    <property type="evidence" value="ECO:0007669"/>
    <property type="project" value="TreeGrafter"/>
</dbReference>
<proteinExistence type="inferred from homology"/>
<evidence type="ECO:0000313" key="9">
    <source>
        <dbReference type="Proteomes" id="UP000785200"/>
    </source>
</evidence>
<evidence type="ECO:0000256" key="4">
    <source>
        <dbReference type="ARBA" id="ARBA00023242"/>
    </source>
</evidence>
<dbReference type="PANTHER" id="PTHR11380">
    <property type="entry name" value="TRANSCRIPTION INITIATION FACTOR TFIID/SUPT3-RELATED"/>
    <property type="match status" value="1"/>
</dbReference>
<accession>A0A9P7B0T3</accession>
<keyword evidence="4" id="KW-0539">Nucleus</keyword>
<keyword evidence="9" id="KW-1185">Reference proteome</keyword>
<keyword evidence="3" id="KW-0804">Transcription</keyword>
<dbReference type="GO" id="GO:0046982">
    <property type="term" value="F:protein heterodimerization activity"/>
    <property type="evidence" value="ECO:0007669"/>
    <property type="project" value="InterPro"/>
</dbReference>
<gene>
    <name evidence="8" type="ORF">D0Z07_1007</name>
</gene>
<dbReference type="Pfam" id="PF02269">
    <property type="entry name" value="TFIID-18kDa"/>
    <property type="match status" value="1"/>
</dbReference>
<evidence type="ECO:0000256" key="1">
    <source>
        <dbReference type="ARBA" id="ARBA00004123"/>
    </source>
</evidence>
<comment type="caution">
    <text evidence="8">The sequence shown here is derived from an EMBL/GenBank/DDBJ whole genome shotgun (WGS) entry which is preliminary data.</text>
</comment>
<dbReference type="GO" id="GO:0051123">
    <property type="term" value="P:RNA polymerase II preinitiation complex assembly"/>
    <property type="evidence" value="ECO:0007669"/>
    <property type="project" value="TreeGrafter"/>
</dbReference>
<dbReference type="Proteomes" id="UP000785200">
    <property type="component" value="Unassembled WGS sequence"/>
</dbReference>
<name>A0A9P7B0T3_9HELO</name>
<sequence>MEPRARIGKTRGQQSFSDGELQHFLFAHGDSHPSLDPTKRVLDEILTDFITEICFEAGRAAQVAGRQKTKLDDIKFACRKNPQYLGKIEEIFSKKADIDKTKKLFNEHDDKLTKGTVLERAKGLDGGEDAMKEEPLGVADDDIDFEMGGGKSNGSATGR</sequence>
<dbReference type="SUPFAM" id="SSF47113">
    <property type="entry name" value="Histone-fold"/>
    <property type="match status" value="1"/>
</dbReference>
<comment type="subcellular location">
    <subcellularLocation>
        <location evidence="1">Nucleus</location>
    </subcellularLocation>
</comment>
<dbReference type="InterPro" id="IPR009072">
    <property type="entry name" value="Histone-fold"/>
</dbReference>
<dbReference type="PANTHER" id="PTHR11380:SF5">
    <property type="entry name" value="TRANSCRIPTION INITIATION FACTOR TFIID SUBUNIT 13"/>
    <property type="match status" value="1"/>
</dbReference>
<comment type="similarity">
    <text evidence="5">Belongs to the TAF13 family.</text>
</comment>
<feature type="compositionally biased region" description="Basic and acidic residues" evidence="7">
    <location>
        <begin position="123"/>
        <end position="135"/>
    </location>
</feature>
<dbReference type="Gene3D" id="1.10.20.10">
    <property type="entry name" value="Histone, subunit A"/>
    <property type="match status" value="1"/>
</dbReference>
<dbReference type="EMBL" id="VNKQ01000003">
    <property type="protein sequence ID" value="KAG0652409.1"/>
    <property type="molecule type" value="Genomic_DNA"/>
</dbReference>
<evidence type="ECO:0000256" key="6">
    <source>
        <dbReference type="ARBA" id="ARBA00040136"/>
    </source>
</evidence>
<feature type="region of interest" description="Disordered" evidence="7">
    <location>
        <begin position="123"/>
        <end position="159"/>
    </location>
</feature>
<dbReference type="InterPro" id="IPR003195">
    <property type="entry name" value="TFIID_TAF13"/>
</dbReference>
<dbReference type="AlphaFoldDB" id="A0A9P7B0T3"/>
<reference evidence="8" key="1">
    <citation type="submission" date="2019-07" db="EMBL/GenBank/DDBJ databases">
        <title>Hyphodiscus hymeniophilus genome sequencing and assembly.</title>
        <authorList>
            <person name="Kramer G."/>
            <person name="Nodwell J."/>
        </authorList>
    </citation>
    <scope>NUCLEOTIDE SEQUENCE</scope>
    <source>
        <strain evidence="8">ATCC 34498</strain>
    </source>
</reference>
<evidence type="ECO:0000256" key="3">
    <source>
        <dbReference type="ARBA" id="ARBA00023163"/>
    </source>
</evidence>
<evidence type="ECO:0000256" key="5">
    <source>
        <dbReference type="ARBA" id="ARBA00038392"/>
    </source>
</evidence>